<sequence>MRNRSIFNKLKGLIFWQAWHPEVALRYLPVVTEIKKLGKNPQVLDVGSGGLGIAPYIGFKVTGVDIKFRPPFHYNLDRIIAKAEKLPFANQVFDAVISVDTLEHLRSDSRFKAIEETLRVAKKLAVIAVPCGNSAYLQDKTLHKYYRKKFIRKYQFFEEQLKLGLPEESQIIEAIEKASVNLNLSVKMKILDNENLKLREFLMKGWMTKNILKNIFFRKVLLLALPLMKTFNNPPVYRKIFVIKIK</sequence>
<dbReference type="STRING" id="1798371.A2W14_07130"/>
<reference evidence="2 3" key="1">
    <citation type="journal article" date="2016" name="Nat. Commun.">
        <title>Thousands of microbial genomes shed light on interconnected biogeochemical processes in an aquifer system.</title>
        <authorList>
            <person name="Anantharaman K."/>
            <person name="Brown C.T."/>
            <person name="Hug L.A."/>
            <person name="Sharon I."/>
            <person name="Castelle C.J."/>
            <person name="Probst A.J."/>
            <person name="Thomas B.C."/>
            <person name="Singh A."/>
            <person name="Wilkins M.J."/>
            <person name="Karaoz U."/>
            <person name="Brodie E.L."/>
            <person name="Williams K.H."/>
            <person name="Hubbard S.S."/>
            <person name="Banfield J.F."/>
        </authorList>
    </citation>
    <scope>NUCLEOTIDE SEQUENCE [LARGE SCALE GENOMIC DNA]</scope>
</reference>
<evidence type="ECO:0000313" key="3">
    <source>
        <dbReference type="Proteomes" id="UP000176665"/>
    </source>
</evidence>
<organism evidence="2 3">
    <name type="scientific">Candidatus Gottesmanbacteria bacterium RBG_16_37_8</name>
    <dbReference type="NCBI Taxonomy" id="1798371"/>
    <lineage>
        <taxon>Bacteria</taxon>
        <taxon>Candidatus Gottesmaniibacteriota</taxon>
    </lineage>
</organism>
<name>A0A1F5YW94_9BACT</name>
<feature type="domain" description="Methyltransferase type 11" evidence="1">
    <location>
        <begin position="44"/>
        <end position="124"/>
    </location>
</feature>
<dbReference type="InterPro" id="IPR013216">
    <property type="entry name" value="Methyltransf_11"/>
</dbReference>
<proteinExistence type="predicted"/>
<dbReference type="EMBL" id="MFJA01000006">
    <property type="protein sequence ID" value="OGG04353.1"/>
    <property type="molecule type" value="Genomic_DNA"/>
</dbReference>
<evidence type="ECO:0000259" key="1">
    <source>
        <dbReference type="Pfam" id="PF08241"/>
    </source>
</evidence>
<dbReference type="CDD" id="cd02440">
    <property type="entry name" value="AdoMet_MTases"/>
    <property type="match status" value="1"/>
</dbReference>
<dbReference type="Proteomes" id="UP000176665">
    <property type="component" value="Unassembled WGS sequence"/>
</dbReference>
<protein>
    <recommendedName>
        <fullName evidence="1">Methyltransferase type 11 domain-containing protein</fullName>
    </recommendedName>
</protein>
<dbReference type="SUPFAM" id="SSF53335">
    <property type="entry name" value="S-adenosyl-L-methionine-dependent methyltransferases"/>
    <property type="match status" value="1"/>
</dbReference>
<dbReference type="Pfam" id="PF08241">
    <property type="entry name" value="Methyltransf_11"/>
    <property type="match status" value="1"/>
</dbReference>
<dbReference type="InterPro" id="IPR029063">
    <property type="entry name" value="SAM-dependent_MTases_sf"/>
</dbReference>
<comment type="caution">
    <text evidence="2">The sequence shown here is derived from an EMBL/GenBank/DDBJ whole genome shotgun (WGS) entry which is preliminary data.</text>
</comment>
<dbReference type="GO" id="GO:0008757">
    <property type="term" value="F:S-adenosylmethionine-dependent methyltransferase activity"/>
    <property type="evidence" value="ECO:0007669"/>
    <property type="project" value="InterPro"/>
</dbReference>
<dbReference type="AlphaFoldDB" id="A0A1F5YW94"/>
<dbReference type="Gene3D" id="3.40.50.150">
    <property type="entry name" value="Vaccinia Virus protein VP39"/>
    <property type="match status" value="1"/>
</dbReference>
<gene>
    <name evidence="2" type="ORF">A2W14_07130</name>
</gene>
<accession>A0A1F5YW94</accession>
<evidence type="ECO:0000313" key="2">
    <source>
        <dbReference type="EMBL" id="OGG04353.1"/>
    </source>
</evidence>